<accession>A0A437NRK6</accession>
<organism evidence="2 3">
    <name type="scientific">Methylobacterium oryzihabitans</name>
    <dbReference type="NCBI Taxonomy" id="2499852"/>
    <lineage>
        <taxon>Bacteria</taxon>
        <taxon>Pseudomonadati</taxon>
        <taxon>Pseudomonadota</taxon>
        <taxon>Alphaproteobacteria</taxon>
        <taxon>Hyphomicrobiales</taxon>
        <taxon>Methylobacteriaceae</taxon>
        <taxon>Methylobacterium</taxon>
    </lineage>
</organism>
<sequence length="337" mass="33728">MSLPHNSLADIPGLAVGHADDARLASGVTAILFDAPATASVDVRGGGPGTRETDLLDPERTVTGIDALVLSGGSAFGLDAAGGVTAWLAENGRGFPVGEARVPIVPAAILFDLLNGGDKAWGRFPPYRDLGYAAAARARPGPFALGSVGAGLGARTANLKGGLGSASAAVAGTGARVAALVVVNALGRATVGDGPHFWAGPFEEAAEFGGLGPAPTIPPGAFDWPVKPMAGANTTLAVVATDARLTKAEARRLAVMAQDGLARALLPVHTPLDGDLVFAAATGLVALADPVYDLARLGEAAARVLARAVAVGVHRARALPFAGALPAWIDLHGRTDP</sequence>
<dbReference type="InterPro" id="IPR016117">
    <property type="entry name" value="ArgJ-like_dom_sf"/>
</dbReference>
<dbReference type="EMBL" id="SACP01000051">
    <property type="protein sequence ID" value="RVU12590.1"/>
    <property type="molecule type" value="Genomic_DNA"/>
</dbReference>
<proteinExistence type="inferred from homology"/>
<name>A0A437NRK6_9HYPH</name>
<dbReference type="Pfam" id="PF03576">
    <property type="entry name" value="Peptidase_S58"/>
    <property type="match status" value="1"/>
</dbReference>
<comment type="similarity">
    <text evidence="1">Belongs to the peptidase S58 family.</text>
</comment>
<dbReference type="PANTHER" id="PTHR36512">
    <property type="entry name" value="D-AMINOPEPTIDASE"/>
    <property type="match status" value="1"/>
</dbReference>
<evidence type="ECO:0000313" key="2">
    <source>
        <dbReference type="EMBL" id="RVU12590.1"/>
    </source>
</evidence>
<dbReference type="Gene3D" id="3.60.70.12">
    <property type="entry name" value="L-amino peptidase D-ALA esterase/amidase"/>
    <property type="match status" value="1"/>
</dbReference>
<dbReference type="SUPFAM" id="SSF56266">
    <property type="entry name" value="DmpA/ArgJ-like"/>
    <property type="match status" value="1"/>
</dbReference>
<gene>
    <name evidence="2" type="ORF">EOE48_27440</name>
</gene>
<dbReference type="InterPro" id="IPR005321">
    <property type="entry name" value="Peptidase_S58_DmpA"/>
</dbReference>
<dbReference type="RefSeq" id="WP_127734061.1">
    <property type="nucleotide sequence ID" value="NZ_SACP01000051.1"/>
</dbReference>
<comment type="caution">
    <text evidence="2">The sequence shown here is derived from an EMBL/GenBank/DDBJ whole genome shotgun (WGS) entry which is preliminary data.</text>
</comment>
<dbReference type="PANTHER" id="PTHR36512:SF3">
    <property type="entry name" value="BLR5678 PROTEIN"/>
    <property type="match status" value="1"/>
</dbReference>
<evidence type="ECO:0000313" key="3">
    <source>
        <dbReference type="Proteomes" id="UP000286997"/>
    </source>
</evidence>
<dbReference type="AlphaFoldDB" id="A0A437NRK6"/>
<protein>
    <submittedName>
        <fullName evidence="2">Peptidase S58 family protein</fullName>
    </submittedName>
</protein>
<keyword evidence="3" id="KW-1185">Reference proteome</keyword>
<reference evidence="2 3" key="1">
    <citation type="submission" date="2019-01" db="EMBL/GenBank/DDBJ databases">
        <authorList>
            <person name="Chen W.-M."/>
        </authorList>
    </citation>
    <scope>NUCLEOTIDE SEQUENCE [LARGE SCALE GENOMIC DNA]</scope>
    <source>
        <strain evidence="2 3">TER-1</strain>
    </source>
</reference>
<evidence type="ECO:0000256" key="1">
    <source>
        <dbReference type="ARBA" id="ARBA00007068"/>
    </source>
</evidence>
<dbReference type="CDD" id="cd02252">
    <property type="entry name" value="nylC_like"/>
    <property type="match status" value="1"/>
</dbReference>
<dbReference type="Proteomes" id="UP000286997">
    <property type="component" value="Unassembled WGS sequence"/>
</dbReference>
<dbReference type="OrthoDB" id="9808347at2"/>
<dbReference type="GO" id="GO:0004177">
    <property type="term" value="F:aminopeptidase activity"/>
    <property type="evidence" value="ECO:0007669"/>
    <property type="project" value="TreeGrafter"/>
</dbReference>